<reference evidence="3" key="1">
    <citation type="journal article" date="2019" name="Int. J. Syst. Evol. Microbiol.">
        <title>The Global Catalogue of Microorganisms (GCM) 10K type strain sequencing project: providing services to taxonomists for standard genome sequencing and annotation.</title>
        <authorList>
            <consortium name="The Broad Institute Genomics Platform"/>
            <consortium name="The Broad Institute Genome Sequencing Center for Infectious Disease"/>
            <person name="Wu L."/>
            <person name="Ma J."/>
        </authorList>
    </citation>
    <scope>NUCLEOTIDE SEQUENCE [LARGE SCALE GENOMIC DNA]</scope>
    <source>
        <strain evidence="3">CCUG 62763</strain>
    </source>
</reference>
<proteinExistence type="predicted"/>
<evidence type="ECO:0000256" key="1">
    <source>
        <dbReference type="SAM" id="Phobius"/>
    </source>
</evidence>
<feature type="transmembrane region" description="Helical" evidence="1">
    <location>
        <begin position="66"/>
        <end position="86"/>
    </location>
</feature>
<protein>
    <submittedName>
        <fullName evidence="2">Uncharacterized protein</fullName>
    </submittedName>
</protein>
<evidence type="ECO:0000313" key="2">
    <source>
        <dbReference type="EMBL" id="MFC4694062.1"/>
    </source>
</evidence>
<gene>
    <name evidence="2" type="ORF">ACFO3M_11760</name>
</gene>
<keyword evidence="3" id="KW-1185">Reference proteome</keyword>
<keyword evidence="1" id="KW-0472">Membrane</keyword>
<keyword evidence="1" id="KW-0812">Transmembrane</keyword>
<name>A0ABV9LJJ0_9ACTN</name>
<dbReference type="EMBL" id="JBHSGR010000011">
    <property type="protein sequence ID" value="MFC4694062.1"/>
    <property type="molecule type" value="Genomic_DNA"/>
</dbReference>
<keyword evidence="1" id="KW-1133">Transmembrane helix</keyword>
<comment type="caution">
    <text evidence="2">The sequence shown here is derived from an EMBL/GenBank/DDBJ whole genome shotgun (WGS) entry which is preliminary data.</text>
</comment>
<dbReference type="RefSeq" id="WP_387988779.1">
    <property type="nucleotide sequence ID" value="NZ_JBHSGR010000011.1"/>
</dbReference>
<sequence length="98" mass="10133">MAGHVLGGLLLALGTWVGVLPRRVRGDLGDVATCGTAWFPAGARPHPGDLFDPAHACSSFLEQYRAISLGLLAAGVLVVAGTWLLARSARRWAAGATV</sequence>
<accession>A0ABV9LJJ0</accession>
<organism evidence="2 3">
    <name type="scientific">Geodermatophilus arenarius</name>
    <dbReference type="NCBI Taxonomy" id="1137990"/>
    <lineage>
        <taxon>Bacteria</taxon>
        <taxon>Bacillati</taxon>
        <taxon>Actinomycetota</taxon>
        <taxon>Actinomycetes</taxon>
        <taxon>Geodermatophilales</taxon>
        <taxon>Geodermatophilaceae</taxon>
        <taxon>Geodermatophilus</taxon>
    </lineage>
</organism>
<dbReference type="Proteomes" id="UP001596025">
    <property type="component" value="Unassembled WGS sequence"/>
</dbReference>
<evidence type="ECO:0000313" key="3">
    <source>
        <dbReference type="Proteomes" id="UP001596025"/>
    </source>
</evidence>